<evidence type="ECO:0000256" key="1">
    <source>
        <dbReference type="SAM" id="MobiDB-lite"/>
    </source>
</evidence>
<gene>
    <name evidence="2" type="ORF">ACFYWW_30935</name>
</gene>
<comment type="caution">
    <text evidence="2">The sequence shown here is derived from an EMBL/GenBank/DDBJ whole genome shotgun (WGS) entry which is preliminary data.</text>
</comment>
<feature type="compositionally biased region" description="Basic and acidic residues" evidence="1">
    <location>
        <begin position="26"/>
        <end position="37"/>
    </location>
</feature>
<dbReference type="Proteomes" id="UP001601976">
    <property type="component" value="Unassembled WGS sequence"/>
</dbReference>
<dbReference type="RefSeq" id="WP_355722773.1">
    <property type="nucleotide sequence ID" value="NZ_JBEXNP010000013.1"/>
</dbReference>
<keyword evidence="3" id="KW-1185">Reference proteome</keyword>
<proteinExistence type="predicted"/>
<name>A0ABW6RND1_9ACTN</name>
<protein>
    <submittedName>
        <fullName evidence="2">Uncharacterized protein</fullName>
    </submittedName>
</protein>
<sequence>MSVIRRLLGRLRRRPPTAARPPEPSRTPRQDGQDRRSGLRPQSEDDASIYPLF</sequence>
<evidence type="ECO:0000313" key="3">
    <source>
        <dbReference type="Proteomes" id="UP001601976"/>
    </source>
</evidence>
<organism evidence="2 3">
    <name type="scientific">Streptomyces flavidovirens</name>
    <dbReference type="NCBI Taxonomy" id="67298"/>
    <lineage>
        <taxon>Bacteria</taxon>
        <taxon>Bacillati</taxon>
        <taxon>Actinomycetota</taxon>
        <taxon>Actinomycetes</taxon>
        <taxon>Kitasatosporales</taxon>
        <taxon>Streptomycetaceae</taxon>
        <taxon>Streptomyces</taxon>
    </lineage>
</organism>
<accession>A0ABW6RND1</accession>
<evidence type="ECO:0000313" key="2">
    <source>
        <dbReference type="EMBL" id="MFF3343076.1"/>
    </source>
</evidence>
<feature type="region of interest" description="Disordered" evidence="1">
    <location>
        <begin position="1"/>
        <end position="53"/>
    </location>
</feature>
<reference evidence="2 3" key="1">
    <citation type="submission" date="2024-10" db="EMBL/GenBank/DDBJ databases">
        <title>The Natural Products Discovery Center: Release of the First 8490 Sequenced Strains for Exploring Actinobacteria Biosynthetic Diversity.</title>
        <authorList>
            <person name="Kalkreuter E."/>
            <person name="Kautsar S.A."/>
            <person name="Yang D."/>
            <person name="Bader C.D."/>
            <person name="Teijaro C.N."/>
            <person name="Fluegel L."/>
            <person name="Davis C.M."/>
            <person name="Simpson J.R."/>
            <person name="Lauterbach L."/>
            <person name="Steele A.D."/>
            <person name="Gui C."/>
            <person name="Meng S."/>
            <person name="Li G."/>
            <person name="Viehrig K."/>
            <person name="Ye F."/>
            <person name="Su P."/>
            <person name="Kiefer A.F."/>
            <person name="Nichols A."/>
            <person name="Cepeda A.J."/>
            <person name="Yan W."/>
            <person name="Fan B."/>
            <person name="Jiang Y."/>
            <person name="Adhikari A."/>
            <person name="Zheng C.-J."/>
            <person name="Schuster L."/>
            <person name="Cowan T.M."/>
            <person name="Smanski M.J."/>
            <person name="Chevrette M.G."/>
            <person name="De Carvalho L.P.S."/>
            <person name="Shen B."/>
        </authorList>
    </citation>
    <scope>NUCLEOTIDE SEQUENCE [LARGE SCALE GENOMIC DNA]</scope>
    <source>
        <strain evidence="2 3">NPDC003029</strain>
    </source>
</reference>
<dbReference type="EMBL" id="JBIAPK010000012">
    <property type="protein sequence ID" value="MFF3343076.1"/>
    <property type="molecule type" value="Genomic_DNA"/>
</dbReference>